<dbReference type="InterPro" id="IPR035671">
    <property type="entry name" value="DsbD_gamma"/>
</dbReference>
<organism evidence="20 21">
    <name type="scientific">Aquitalea magnusonii</name>
    <dbReference type="NCBI Taxonomy" id="332411"/>
    <lineage>
        <taxon>Bacteria</taxon>
        <taxon>Pseudomonadati</taxon>
        <taxon>Pseudomonadota</taxon>
        <taxon>Betaproteobacteria</taxon>
        <taxon>Neisseriales</taxon>
        <taxon>Chromobacteriaceae</taxon>
        <taxon>Aquitalea</taxon>
    </lineage>
</organism>
<dbReference type="InterPro" id="IPR017937">
    <property type="entry name" value="Thioredoxin_CS"/>
</dbReference>
<feature type="disulfide bond" description="Redox-active" evidence="18">
    <location>
        <begin position="130"/>
        <end position="136"/>
    </location>
</feature>
<proteinExistence type="inferred from homology"/>
<dbReference type="GO" id="GO:0017004">
    <property type="term" value="P:cytochrome complex assembly"/>
    <property type="evidence" value="ECO:0007669"/>
    <property type="project" value="UniProtKB-UniRule"/>
</dbReference>
<dbReference type="SUPFAM" id="SSF74863">
    <property type="entry name" value="Thiol:disulfide interchange protein DsbD, N-terminal domain (DsbD-alpha)"/>
    <property type="match status" value="1"/>
</dbReference>
<evidence type="ECO:0000259" key="19">
    <source>
        <dbReference type="PROSITE" id="PS51352"/>
    </source>
</evidence>
<evidence type="ECO:0000256" key="15">
    <source>
        <dbReference type="ARBA" id="ARBA00023284"/>
    </source>
</evidence>
<comment type="similarity">
    <text evidence="2 18">Belongs to the thioredoxin family. DsbD subfamily.</text>
</comment>
<keyword evidence="13 18" id="KW-0472">Membrane</keyword>
<gene>
    <name evidence="18" type="primary">dsbD</name>
    <name evidence="20" type="ORF">DFR38_10626</name>
</gene>
<feature type="chain" id="PRO_5016470240" description="Thiol:disulfide interchange protein DsbD" evidence="18">
    <location>
        <begin position="31"/>
        <end position="591"/>
    </location>
</feature>
<reference evidence="20 21" key="1">
    <citation type="submission" date="2018-05" db="EMBL/GenBank/DDBJ databases">
        <title>Genomic Encyclopedia of Type Strains, Phase IV (KMG-IV): sequencing the most valuable type-strain genomes for metagenomic binning, comparative biology and taxonomic classification.</title>
        <authorList>
            <person name="Goeker M."/>
        </authorList>
    </citation>
    <scope>NUCLEOTIDE SEQUENCE [LARGE SCALE GENOMIC DNA]</scope>
    <source>
        <strain evidence="20 21">DSM 25134</strain>
    </source>
</reference>
<evidence type="ECO:0000256" key="9">
    <source>
        <dbReference type="ARBA" id="ARBA00022982"/>
    </source>
</evidence>
<keyword evidence="9 18" id="KW-0249">Electron transport</keyword>
<feature type="disulfide bond" description="Redox-active" evidence="18">
    <location>
        <begin position="513"/>
        <end position="516"/>
    </location>
</feature>
<evidence type="ECO:0000256" key="4">
    <source>
        <dbReference type="ARBA" id="ARBA00022475"/>
    </source>
</evidence>
<dbReference type="Pfam" id="PF13899">
    <property type="entry name" value="Thioredoxin_7"/>
    <property type="match status" value="1"/>
</dbReference>
<dbReference type="InterPro" id="IPR036249">
    <property type="entry name" value="Thioredoxin-like_sf"/>
</dbReference>
<keyword evidence="11 18" id="KW-0560">Oxidoreductase</keyword>
<evidence type="ECO:0000313" key="21">
    <source>
        <dbReference type="Proteomes" id="UP000248395"/>
    </source>
</evidence>
<evidence type="ECO:0000256" key="1">
    <source>
        <dbReference type="ARBA" id="ARBA00004429"/>
    </source>
</evidence>
<protein>
    <recommendedName>
        <fullName evidence="18">Thiol:disulfide interchange protein DsbD</fullName>
        <ecNumber evidence="18">1.8.1.8</ecNumber>
    </recommendedName>
    <alternativeName>
        <fullName evidence="18">Protein-disulfide reductase</fullName>
        <shortName evidence="18">Disulfide reductase</shortName>
    </alternativeName>
</protein>
<comment type="subcellular location">
    <subcellularLocation>
        <location evidence="1 18">Cell inner membrane</location>
        <topology evidence="1 18">Multi-pass membrane protein</topology>
    </subcellularLocation>
</comment>
<evidence type="ECO:0000256" key="7">
    <source>
        <dbReference type="ARBA" id="ARBA00022729"/>
    </source>
</evidence>
<comment type="function">
    <text evidence="18">Required to facilitate the formation of correct disulfide bonds in some periplasmic proteins and for the assembly of the periplasmic c-type cytochromes. Acts by transferring electrons from cytoplasmic thioredoxin to the periplasm. This transfer involves a cascade of disulfide bond formation and reduction steps.</text>
</comment>
<dbReference type="Gene3D" id="3.40.30.10">
    <property type="entry name" value="Glutaredoxin"/>
    <property type="match status" value="1"/>
</dbReference>
<keyword evidence="8 18" id="KW-0201">Cytochrome c-type biogenesis</keyword>
<feature type="transmembrane region" description="Helical" evidence="18">
    <location>
        <begin position="259"/>
        <end position="282"/>
    </location>
</feature>
<feature type="transmembrane region" description="Helical" evidence="18">
    <location>
        <begin position="379"/>
        <end position="397"/>
    </location>
</feature>
<dbReference type="GO" id="GO:0045454">
    <property type="term" value="P:cell redox homeostasis"/>
    <property type="evidence" value="ECO:0007669"/>
    <property type="project" value="TreeGrafter"/>
</dbReference>
<dbReference type="Gene3D" id="2.60.40.1250">
    <property type="entry name" value="Thiol:disulfide interchange protein DsbD, N-terminal domain"/>
    <property type="match status" value="1"/>
</dbReference>
<name>A0A318JM79_9NEIS</name>
<dbReference type="InterPro" id="IPR036929">
    <property type="entry name" value="DsbDN_sf"/>
</dbReference>
<dbReference type="Pfam" id="PF02683">
    <property type="entry name" value="DsbD_TM"/>
    <property type="match status" value="1"/>
</dbReference>
<dbReference type="GO" id="GO:0009055">
    <property type="term" value="F:electron transfer activity"/>
    <property type="evidence" value="ECO:0007669"/>
    <property type="project" value="UniProtKB-UniRule"/>
</dbReference>
<evidence type="ECO:0000256" key="10">
    <source>
        <dbReference type="ARBA" id="ARBA00022989"/>
    </source>
</evidence>
<evidence type="ECO:0000256" key="3">
    <source>
        <dbReference type="ARBA" id="ARBA00022448"/>
    </source>
</evidence>
<dbReference type="NCBIfam" id="NF001419">
    <property type="entry name" value="PRK00293.1"/>
    <property type="match status" value="1"/>
</dbReference>
<feature type="domain" description="Thioredoxin" evidence="19">
    <location>
        <begin position="452"/>
        <end position="591"/>
    </location>
</feature>
<feature type="transmembrane region" description="Helical" evidence="18">
    <location>
        <begin position="303"/>
        <end position="332"/>
    </location>
</feature>
<dbReference type="InterPro" id="IPR028250">
    <property type="entry name" value="DsbDN"/>
</dbReference>
<evidence type="ECO:0000256" key="2">
    <source>
        <dbReference type="ARBA" id="ARBA00007241"/>
    </source>
</evidence>
<keyword evidence="12 18" id="KW-0520">NAD</keyword>
<comment type="catalytic activity">
    <reaction evidence="17 18">
        <text>[protein]-dithiol + NADP(+) = [protein]-disulfide + NADPH + H(+)</text>
        <dbReference type="Rhea" id="RHEA:18753"/>
        <dbReference type="Rhea" id="RHEA-COMP:10593"/>
        <dbReference type="Rhea" id="RHEA-COMP:10594"/>
        <dbReference type="ChEBI" id="CHEBI:15378"/>
        <dbReference type="ChEBI" id="CHEBI:29950"/>
        <dbReference type="ChEBI" id="CHEBI:50058"/>
        <dbReference type="ChEBI" id="CHEBI:57783"/>
        <dbReference type="ChEBI" id="CHEBI:58349"/>
        <dbReference type="EC" id="1.8.1.8"/>
    </reaction>
</comment>
<evidence type="ECO:0000256" key="11">
    <source>
        <dbReference type="ARBA" id="ARBA00023002"/>
    </source>
</evidence>
<dbReference type="GO" id="GO:0047134">
    <property type="term" value="F:protein-disulfide reductase [NAD(P)H] activity"/>
    <property type="evidence" value="ECO:0007669"/>
    <property type="project" value="UniProtKB-UniRule"/>
</dbReference>
<dbReference type="HAMAP" id="MF_00399">
    <property type="entry name" value="DbsD"/>
    <property type="match status" value="1"/>
</dbReference>
<dbReference type="EC" id="1.8.1.8" evidence="18"/>
<sequence length="591" mass="62003" precursor="true">MPQSLLRLFSPLLRLLALLSLLGSSLPALAVNQEDLLPPEKAFAVSVERQADHLLLQLTVADNYYVYRDRISFSTEPAGLLGTPVLPLGKEKHDPFFGKQVIYLGKQLIKLPLTAGAPARFQLNVKLQGCSTAGVCYPPYTHHLNIDSYGSAQNGGDWLADATPGKPAGSSGNLAARGWLATLGSFLLAGLGMAFTACMYPLLPIVSSLIAGEGQHITRQRGFWLSLTYVQGLALTYTVIGIIAGLTGSLLTVWLQQPAVILSASVLMVVFALSMFDLYTIQLPSALQSRLADASNRLSGGKLATVFAMGALSALIIGPCVAPPLALALGYIGSTGDAVLGGAALYAMALGLGLPLLLIGTFGGHVLPRAGGWMKAVKAGFGVLMLGLAIWMASPFLPGSLALLLWAALCVGCAVFLKAFETLPGNAHVSHKLGKGLGLLLFLVGAAQLAGALAGESDPRYPLKWLAGNKAQAGVSQSMHFGPVNDNAGLDAALAEARAQGKPLLLDFYADWCVSCKEMESDTFPAPAVAAKLQGYVLLRADVTANLPQHQALLKRFGLYGPPGIILFDPAAQEKGRVIGFTPAADFARQL</sequence>
<evidence type="ECO:0000256" key="12">
    <source>
        <dbReference type="ARBA" id="ARBA00023027"/>
    </source>
</evidence>
<feature type="transmembrane region" description="Helical" evidence="18">
    <location>
        <begin position="223"/>
        <end position="247"/>
    </location>
</feature>
<dbReference type="InterPro" id="IPR003834">
    <property type="entry name" value="Cyt_c_assmbl_TM_dom"/>
</dbReference>
<feature type="disulfide bond" description="Redox-active" evidence="18">
    <location>
        <begin position="198"/>
        <end position="320"/>
    </location>
</feature>
<dbReference type="EMBL" id="QJKC01000006">
    <property type="protein sequence ID" value="PXX48656.1"/>
    <property type="molecule type" value="Genomic_DNA"/>
</dbReference>
<evidence type="ECO:0000256" key="14">
    <source>
        <dbReference type="ARBA" id="ARBA00023157"/>
    </source>
</evidence>
<dbReference type="SUPFAM" id="SSF52833">
    <property type="entry name" value="Thioredoxin-like"/>
    <property type="match status" value="1"/>
</dbReference>
<dbReference type="GO" id="GO:0005886">
    <property type="term" value="C:plasma membrane"/>
    <property type="evidence" value="ECO:0007669"/>
    <property type="project" value="UniProtKB-SubCell"/>
</dbReference>
<comment type="catalytic activity">
    <reaction evidence="16 18">
        <text>[protein]-dithiol + NAD(+) = [protein]-disulfide + NADH + H(+)</text>
        <dbReference type="Rhea" id="RHEA:18749"/>
        <dbReference type="Rhea" id="RHEA-COMP:10593"/>
        <dbReference type="Rhea" id="RHEA-COMP:10594"/>
        <dbReference type="ChEBI" id="CHEBI:15378"/>
        <dbReference type="ChEBI" id="CHEBI:29950"/>
        <dbReference type="ChEBI" id="CHEBI:50058"/>
        <dbReference type="ChEBI" id="CHEBI:57540"/>
        <dbReference type="ChEBI" id="CHEBI:57945"/>
        <dbReference type="EC" id="1.8.1.8"/>
    </reaction>
</comment>
<keyword evidence="21" id="KW-1185">Reference proteome</keyword>
<dbReference type="Pfam" id="PF11412">
    <property type="entry name" value="DsbD_N"/>
    <property type="match status" value="1"/>
</dbReference>
<evidence type="ECO:0000313" key="20">
    <source>
        <dbReference type="EMBL" id="PXX48656.1"/>
    </source>
</evidence>
<feature type="transmembrane region" description="Helical" evidence="18">
    <location>
        <begin position="403"/>
        <end position="421"/>
    </location>
</feature>
<dbReference type="PANTHER" id="PTHR32234">
    <property type="entry name" value="THIOL:DISULFIDE INTERCHANGE PROTEIN DSBD"/>
    <property type="match status" value="1"/>
</dbReference>
<keyword evidence="10 18" id="KW-1133">Transmembrane helix</keyword>
<keyword evidence="6 18" id="KW-0812">Transmembrane</keyword>
<keyword evidence="4 18" id="KW-1003">Cell membrane</keyword>
<dbReference type="CDD" id="cd02953">
    <property type="entry name" value="DsbDgamma"/>
    <property type="match status" value="1"/>
</dbReference>
<keyword evidence="7 18" id="KW-0732">Signal</keyword>
<dbReference type="InterPro" id="IPR013766">
    <property type="entry name" value="Thioredoxin_domain"/>
</dbReference>
<feature type="signal peptide" evidence="18">
    <location>
        <begin position="1"/>
        <end position="30"/>
    </location>
</feature>
<feature type="transmembrane region" description="Helical" evidence="18">
    <location>
        <begin position="433"/>
        <end position="454"/>
    </location>
</feature>
<dbReference type="PROSITE" id="PS51352">
    <property type="entry name" value="THIOREDOXIN_2"/>
    <property type="match status" value="1"/>
</dbReference>
<accession>A0A318JM79</accession>
<evidence type="ECO:0000256" key="16">
    <source>
        <dbReference type="ARBA" id="ARBA00047388"/>
    </source>
</evidence>
<keyword evidence="14 18" id="KW-1015">Disulfide bond</keyword>
<dbReference type="Proteomes" id="UP000248395">
    <property type="component" value="Unassembled WGS sequence"/>
</dbReference>
<evidence type="ECO:0000256" key="18">
    <source>
        <dbReference type="HAMAP-Rule" id="MF_00399"/>
    </source>
</evidence>
<dbReference type="OrthoDB" id="9811036at2"/>
<comment type="caution">
    <text evidence="20">The sequence shown here is derived from an EMBL/GenBank/DDBJ whole genome shotgun (WGS) entry which is preliminary data.</text>
</comment>
<keyword evidence="5 18" id="KW-0997">Cell inner membrane</keyword>
<evidence type="ECO:0000256" key="8">
    <source>
        <dbReference type="ARBA" id="ARBA00022748"/>
    </source>
</evidence>
<dbReference type="PROSITE" id="PS00194">
    <property type="entry name" value="THIOREDOXIN_1"/>
    <property type="match status" value="1"/>
</dbReference>
<feature type="transmembrane region" description="Helical" evidence="18">
    <location>
        <begin position="344"/>
        <end position="367"/>
    </location>
</feature>
<keyword evidence="15 18" id="KW-0676">Redox-active center</keyword>
<evidence type="ECO:0000256" key="17">
    <source>
        <dbReference type="ARBA" id="ARBA00047804"/>
    </source>
</evidence>
<dbReference type="RefSeq" id="WP_110313236.1">
    <property type="nucleotide sequence ID" value="NZ_QJKC01000006.1"/>
</dbReference>
<dbReference type="AlphaFoldDB" id="A0A318JM79"/>
<evidence type="ECO:0000256" key="6">
    <source>
        <dbReference type="ARBA" id="ARBA00022692"/>
    </source>
</evidence>
<dbReference type="PANTHER" id="PTHR32234:SF0">
    <property type="entry name" value="THIOL:DISULFIDE INTERCHANGE PROTEIN DSBD"/>
    <property type="match status" value="1"/>
</dbReference>
<feature type="transmembrane region" description="Helical" evidence="18">
    <location>
        <begin position="179"/>
        <end position="203"/>
    </location>
</feature>
<keyword evidence="3 18" id="KW-0813">Transport</keyword>
<evidence type="ECO:0000256" key="13">
    <source>
        <dbReference type="ARBA" id="ARBA00023136"/>
    </source>
</evidence>
<evidence type="ECO:0000256" key="5">
    <source>
        <dbReference type="ARBA" id="ARBA00022519"/>
    </source>
</evidence>
<dbReference type="InterPro" id="IPR022910">
    <property type="entry name" value="Thiol_diS_interchange_DbsD"/>
</dbReference>